<gene>
    <name evidence="2" type="ORF">AFM12_00015</name>
</gene>
<keyword evidence="3" id="KW-1185">Reference proteome</keyword>
<dbReference type="InterPro" id="IPR026395">
    <property type="entry name" value="CshA_fibril"/>
</dbReference>
<evidence type="ECO:0000313" key="2">
    <source>
        <dbReference type="EMBL" id="KPM50186.1"/>
    </source>
</evidence>
<comment type="caution">
    <text evidence="2">The sequence shown here is derived from an EMBL/GenBank/DDBJ whole genome shotgun (WGS) entry which is preliminary data.</text>
</comment>
<evidence type="ECO:0000313" key="3">
    <source>
        <dbReference type="Proteomes" id="UP000050454"/>
    </source>
</evidence>
<name>A0A0P7CBU1_9BACT</name>
<dbReference type="Pfam" id="PF19076">
    <property type="entry name" value="CshA_repeat"/>
    <property type="match status" value="1"/>
</dbReference>
<dbReference type="STRING" id="1605367.AFM12_00015"/>
<proteinExistence type="predicted"/>
<dbReference type="EMBL" id="LGTQ01000003">
    <property type="protein sequence ID" value="KPM50186.1"/>
    <property type="molecule type" value="Genomic_DNA"/>
</dbReference>
<reference evidence="2 3" key="1">
    <citation type="submission" date="2015-07" db="EMBL/GenBank/DDBJ databases">
        <title>The draft genome sequence of Leadbetterella sp. JN14-9.</title>
        <authorList>
            <person name="Liu Y."/>
            <person name="Du J."/>
            <person name="Shao Z."/>
        </authorList>
    </citation>
    <scope>NUCLEOTIDE SEQUENCE [LARGE SCALE GENOMIC DNA]</scope>
    <source>
        <strain evidence="2 3">JN14-9</strain>
    </source>
</reference>
<feature type="domain" description="CshA" evidence="1">
    <location>
        <begin position="164"/>
        <end position="240"/>
    </location>
</feature>
<dbReference type="RefSeq" id="WP_157687237.1">
    <property type="nucleotide sequence ID" value="NZ_JXSZ01000003.1"/>
</dbReference>
<accession>A0A0P7CBU1</accession>
<evidence type="ECO:0000259" key="1">
    <source>
        <dbReference type="Pfam" id="PF19076"/>
    </source>
</evidence>
<feature type="non-terminal residue" evidence="2">
    <location>
        <position position="381"/>
    </location>
</feature>
<sequence>MYTLIENATGLDSTATITITYTEEPPVAVNDEDLDNVVGIDVTLNIIANDSLSDGTNILDLTDITVDLDPSTPGIQDSLIVPGEGRYDYDTLTGEVTFNPEAGFTTDPTPIMYTLIENATGLDSTATITITYTEEPPVAVNDESNDNIVGVDVTLNIIANDSLSDGTNIVDLTDITVDLDPATPGIQDSLIVPGEGRYDYDTLTGEVTFNPEAGFTTDPTPIMYTLIENATGLDSTATITITYTEEPPVAVDDESNDNIVGIDVTLNIIANDSLSDGTNIVDLTDITIDLDPSTPGIQDSLIVPGEGRYDYDTLTGEVTFNPEAGFTTDPTPIIYTLIENSTGLDSMATITITYTEEPPVAVNDEDLDNVVGIDVTLNIIA</sequence>
<feature type="non-terminal residue" evidence="2">
    <location>
        <position position="1"/>
    </location>
</feature>
<dbReference type="Proteomes" id="UP000050454">
    <property type="component" value="Unassembled WGS sequence"/>
</dbReference>
<organism evidence="2 3">
    <name type="scientific">Jiulongibacter sediminis</name>
    <dbReference type="NCBI Taxonomy" id="1605367"/>
    <lineage>
        <taxon>Bacteria</taxon>
        <taxon>Pseudomonadati</taxon>
        <taxon>Bacteroidota</taxon>
        <taxon>Cytophagia</taxon>
        <taxon>Cytophagales</taxon>
        <taxon>Leadbetterellaceae</taxon>
        <taxon>Jiulongibacter</taxon>
    </lineage>
</organism>
<dbReference type="AlphaFoldDB" id="A0A0P7CBU1"/>
<protein>
    <recommendedName>
        <fullName evidence="1">CshA domain-containing protein</fullName>
    </recommendedName>
</protein>